<sequence length="267" mass="29528">MSQTPADTTASDQPFIKVADLHKRFGANHVLQGVNIEIGKAESVVILGGSGAGKSVFLSHLVGLMLADEGQVLIDGCDWKQMDRKQTYHLRRRFGMSFQEGALFDSLNVFDNIAFPLRRAHRTLKRGEIKDRVEECLEIVGMPGIANLTPSELSGGMRRRVGFARAIALEPEILLFDEPTTGLDPIMTSVLSEVIVDMREKLKATTITITHDIRSAEMIANRVVMMFQGRLVHEAPRDTFFATQDPIVRQFLDGNAKGPATAALIKR</sequence>
<dbReference type="InterPro" id="IPR003439">
    <property type="entry name" value="ABC_transporter-like_ATP-bd"/>
</dbReference>
<accession>A0A8A4TQ07</accession>
<protein>
    <submittedName>
        <fullName evidence="5">ATP-binding cassette domain-containing protein</fullName>
    </submittedName>
</protein>
<dbReference type="AlphaFoldDB" id="A0A8A4TQ07"/>
<feature type="domain" description="ABC transporter" evidence="4">
    <location>
        <begin position="16"/>
        <end position="253"/>
    </location>
</feature>
<evidence type="ECO:0000256" key="2">
    <source>
        <dbReference type="ARBA" id="ARBA00022741"/>
    </source>
</evidence>
<dbReference type="KEGG" id="scor:J3U87_00900"/>
<keyword evidence="1" id="KW-0813">Transport</keyword>
<dbReference type="RefSeq" id="WP_237381137.1">
    <property type="nucleotide sequence ID" value="NZ_CP071793.1"/>
</dbReference>
<dbReference type="GO" id="GO:0005524">
    <property type="term" value="F:ATP binding"/>
    <property type="evidence" value="ECO:0007669"/>
    <property type="project" value="UniProtKB-KW"/>
</dbReference>
<dbReference type="SUPFAM" id="SSF52540">
    <property type="entry name" value="P-loop containing nucleoside triphosphate hydrolases"/>
    <property type="match status" value="1"/>
</dbReference>
<dbReference type="PANTHER" id="PTHR43023">
    <property type="entry name" value="PROTEIN TRIGALACTOSYLDIACYLGLYCEROL 3, CHLOROPLASTIC"/>
    <property type="match status" value="1"/>
</dbReference>
<dbReference type="InterPro" id="IPR017871">
    <property type="entry name" value="ABC_transporter-like_CS"/>
</dbReference>
<dbReference type="Proteomes" id="UP000663929">
    <property type="component" value="Chromosome"/>
</dbReference>
<evidence type="ECO:0000313" key="6">
    <source>
        <dbReference type="Proteomes" id="UP000663929"/>
    </source>
</evidence>
<dbReference type="SMART" id="SM00382">
    <property type="entry name" value="AAA"/>
    <property type="match status" value="1"/>
</dbReference>
<dbReference type="InterPro" id="IPR027417">
    <property type="entry name" value="P-loop_NTPase"/>
</dbReference>
<evidence type="ECO:0000313" key="5">
    <source>
        <dbReference type="EMBL" id="QTD51001.1"/>
    </source>
</evidence>
<name>A0A8A4TQ07_SULCO</name>
<organism evidence="5 6">
    <name type="scientific">Sulfidibacter corallicola</name>
    <dbReference type="NCBI Taxonomy" id="2818388"/>
    <lineage>
        <taxon>Bacteria</taxon>
        <taxon>Pseudomonadati</taxon>
        <taxon>Acidobacteriota</taxon>
        <taxon>Holophagae</taxon>
        <taxon>Acanthopleuribacterales</taxon>
        <taxon>Acanthopleuribacteraceae</taxon>
        <taxon>Sulfidibacter</taxon>
    </lineage>
</organism>
<keyword evidence="6" id="KW-1185">Reference proteome</keyword>
<keyword evidence="3 5" id="KW-0067">ATP-binding</keyword>
<dbReference type="Gene3D" id="3.40.50.300">
    <property type="entry name" value="P-loop containing nucleotide triphosphate hydrolases"/>
    <property type="match status" value="1"/>
</dbReference>
<evidence type="ECO:0000256" key="1">
    <source>
        <dbReference type="ARBA" id="ARBA00022448"/>
    </source>
</evidence>
<dbReference type="Pfam" id="PF00005">
    <property type="entry name" value="ABC_tran"/>
    <property type="match status" value="1"/>
</dbReference>
<dbReference type="GO" id="GO:0016887">
    <property type="term" value="F:ATP hydrolysis activity"/>
    <property type="evidence" value="ECO:0007669"/>
    <property type="project" value="InterPro"/>
</dbReference>
<dbReference type="PROSITE" id="PS50893">
    <property type="entry name" value="ABC_TRANSPORTER_2"/>
    <property type="match status" value="1"/>
</dbReference>
<dbReference type="EMBL" id="CP071793">
    <property type="protein sequence ID" value="QTD51001.1"/>
    <property type="molecule type" value="Genomic_DNA"/>
</dbReference>
<evidence type="ECO:0000256" key="3">
    <source>
        <dbReference type="ARBA" id="ARBA00022840"/>
    </source>
</evidence>
<gene>
    <name evidence="5" type="ORF">J3U87_00900</name>
</gene>
<keyword evidence="2" id="KW-0547">Nucleotide-binding</keyword>
<dbReference type="InterPro" id="IPR003593">
    <property type="entry name" value="AAA+_ATPase"/>
</dbReference>
<reference evidence="5" key="1">
    <citation type="submission" date="2021-03" db="EMBL/GenBank/DDBJ databases">
        <title>Acanthopleuribacteraceae sp. M133.</title>
        <authorList>
            <person name="Wang G."/>
        </authorList>
    </citation>
    <scope>NUCLEOTIDE SEQUENCE</scope>
    <source>
        <strain evidence="5">M133</strain>
    </source>
</reference>
<proteinExistence type="predicted"/>
<dbReference type="PROSITE" id="PS00211">
    <property type="entry name" value="ABC_TRANSPORTER_1"/>
    <property type="match status" value="1"/>
</dbReference>
<evidence type="ECO:0000259" key="4">
    <source>
        <dbReference type="PROSITE" id="PS50893"/>
    </source>
</evidence>
<dbReference type="PANTHER" id="PTHR43023:SF6">
    <property type="entry name" value="INTERMEMBRANE PHOSPHOLIPID TRANSPORT SYSTEM ATP-BINDING PROTEIN MLAF"/>
    <property type="match status" value="1"/>
</dbReference>